<proteinExistence type="predicted"/>
<keyword evidence="2" id="KW-1185">Reference proteome</keyword>
<dbReference type="Proteomes" id="UP000265520">
    <property type="component" value="Unassembled WGS sequence"/>
</dbReference>
<accession>A0A392T5Y5</accession>
<comment type="caution">
    <text evidence="1">The sequence shown here is derived from an EMBL/GenBank/DDBJ whole genome shotgun (WGS) entry which is preliminary data.</text>
</comment>
<name>A0A392T5Y5_9FABA</name>
<evidence type="ECO:0000313" key="1">
    <source>
        <dbReference type="EMBL" id="MCI55570.1"/>
    </source>
</evidence>
<organism evidence="1 2">
    <name type="scientific">Trifolium medium</name>
    <dbReference type="NCBI Taxonomy" id="97028"/>
    <lineage>
        <taxon>Eukaryota</taxon>
        <taxon>Viridiplantae</taxon>
        <taxon>Streptophyta</taxon>
        <taxon>Embryophyta</taxon>
        <taxon>Tracheophyta</taxon>
        <taxon>Spermatophyta</taxon>
        <taxon>Magnoliopsida</taxon>
        <taxon>eudicotyledons</taxon>
        <taxon>Gunneridae</taxon>
        <taxon>Pentapetalae</taxon>
        <taxon>rosids</taxon>
        <taxon>fabids</taxon>
        <taxon>Fabales</taxon>
        <taxon>Fabaceae</taxon>
        <taxon>Papilionoideae</taxon>
        <taxon>50 kb inversion clade</taxon>
        <taxon>NPAAA clade</taxon>
        <taxon>Hologalegina</taxon>
        <taxon>IRL clade</taxon>
        <taxon>Trifolieae</taxon>
        <taxon>Trifolium</taxon>
    </lineage>
</organism>
<evidence type="ECO:0000313" key="2">
    <source>
        <dbReference type="Proteomes" id="UP000265520"/>
    </source>
</evidence>
<dbReference type="EMBL" id="LXQA010498384">
    <property type="protein sequence ID" value="MCI55570.1"/>
    <property type="molecule type" value="Genomic_DNA"/>
</dbReference>
<protein>
    <submittedName>
        <fullName evidence="1">Uncharacterized protein</fullName>
    </submittedName>
</protein>
<feature type="non-terminal residue" evidence="1">
    <location>
        <position position="1"/>
    </location>
</feature>
<sequence>GHTVLVQVGIDVD</sequence>
<reference evidence="1 2" key="1">
    <citation type="journal article" date="2018" name="Front. Plant Sci.">
        <title>Red Clover (Trifolium pratense) and Zigzag Clover (T. medium) - A Picture of Genomic Similarities and Differences.</title>
        <authorList>
            <person name="Dluhosova J."/>
            <person name="Istvanek J."/>
            <person name="Nedelnik J."/>
            <person name="Repkova J."/>
        </authorList>
    </citation>
    <scope>NUCLEOTIDE SEQUENCE [LARGE SCALE GENOMIC DNA]</scope>
    <source>
        <strain evidence="2">cv. 10/8</strain>
        <tissue evidence="1">Leaf</tissue>
    </source>
</reference>